<protein>
    <submittedName>
        <fullName evidence="3">DUF2520 domain-containing protein</fullName>
    </submittedName>
</protein>
<evidence type="ECO:0000313" key="4">
    <source>
        <dbReference type="Proteomes" id="UP000261284"/>
    </source>
</evidence>
<dbReference type="EMBL" id="QTJU01000006">
    <property type="protein sequence ID" value="RFM27093.1"/>
    <property type="molecule type" value="Genomic_DNA"/>
</dbReference>
<dbReference type="PANTHER" id="PTHR40459:SF1">
    <property type="entry name" value="CONSERVED HYPOTHETICAL ALANINE AND LEUCINE RICH PROTEIN"/>
    <property type="match status" value="1"/>
</dbReference>
<dbReference type="Proteomes" id="UP000261284">
    <property type="component" value="Unassembled WGS sequence"/>
</dbReference>
<dbReference type="Gene3D" id="3.40.50.720">
    <property type="entry name" value="NAD(P)-binding Rossmann-like Domain"/>
    <property type="match status" value="1"/>
</dbReference>
<dbReference type="Pfam" id="PF10728">
    <property type="entry name" value="DUF2520"/>
    <property type="match status" value="1"/>
</dbReference>
<evidence type="ECO:0000259" key="1">
    <source>
        <dbReference type="Pfam" id="PF03807"/>
    </source>
</evidence>
<dbReference type="InterPro" id="IPR008927">
    <property type="entry name" value="6-PGluconate_DH-like_C_sf"/>
</dbReference>
<evidence type="ECO:0000313" key="3">
    <source>
        <dbReference type="EMBL" id="RFM27093.1"/>
    </source>
</evidence>
<dbReference type="SUPFAM" id="SSF48179">
    <property type="entry name" value="6-phosphogluconate dehydrogenase C-terminal domain-like"/>
    <property type="match status" value="1"/>
</dbReference>
<accession>A0A3E1NGK3</accession>
<comment type="caution">
    <text evidence="3">The sequence shown here is derived from an EMBL/GenBank/DDBJ whole genome shotgun (WGS) entry which is preliminary data.</text>
</comment>
<dbReference type="Pfam" id="PF03807">
    <property type="entry name" value="F420_oxidored"/>
    <property type="match status" value="1"/>
</dbReference>
<sequence>MKVALIGSGNVATVLGRKIKAAHHTIAMVYSRQLEKAEVLAGELEATAVDTLEAVETAQADICIIAVADTALQVIAPTLRLSKGIAVHTSGASDMDILRGTAPGYGVLYPLQSIRRETAQVPVTPFLTEGSSPAVLDTITGFARTLSPLVDHASAADRLKLHLAAVFTSNFSNHLYTLAADYCKAQKLDFDLLLPLIQETAARLSHYPPSQTQTGPAIRNDQGTIAKHLALLHNNTDAAEVYRVLTESISRYYGLRLDC</sequence>
<dbReference type="InterPro" id="IPR037108">
    <property type="entry name" value="TM1727-like_C_sf"/>
</dbReference>
<proteinExistence type="predicted"/>
<dbReference type="Gene3D" id="1.10.1040.20">
    <property type="entry name" value="ProC-like, C-terminal domain"/>
    <property type="match status" value="1"/>
</dbReference>
<organism evidence="3 4">
    <name type="scientific">Deminuibacter soli</name>
    <dbReference type="NCBI Taxonomy" id="2291815"/>
    <lineage>
        <taxon>Bacteria</taxon>
        <taxon>Pseudomonadati</taxon>
        <taxon>Bacteroidota</taxon>
        <taxon>Chitinophagia</taxon>
        <taxon>Chitinophagales</taxon>
        <taxon>Chitinophagaceae</taxon>
        <taxon>Deminuibacter</taxon>
    </lineage>
</organism>
<evidence type="ECO:0000259" key="2">
    <source>
        <dbReference type="Pfam" id="PF10728"/>
    </source>
</evidence>
<dbReference type="InterPro" id="IPR018931">
    <property type="entry name" value="DUF2520"/>
</dbReference>
<reference evidence="3 4" key="1">
    <citation type="submission" date="2018-08" db="EMBL/GenBank/DDBJ databases">
        <title>Chitinophagaceae sp. K23C18032701, a novel bacterium isolated from forest soil.</title>
        <authorList>
            <person name="Wang C."/>
        </authorList>
    </citation>
    <scope>NUCLEOTIDE SEQUENCE [LARGE SCALE GENOMIC DNA]</scope>
    <source>
        <strain evidence="3 4">K23C18032701</strain>
    </source>
</reference>
<dbReference type="AlphaFoldDB" id="A0A3E1NGK3"/>
<feature type="domain" description="Pyrroline-5-carboxylate reductase catalytic N-terminal" evidence="1">
    <location>
        <begin position="2"/>
        <end position="80"/>
    </location>
</feature>
<feature type="domain" description="DUF2520" evidence="2">
    <location>
        <begin position="125"/>
        <end position="249"/>
    </location>
</feature>
<name>A0A3E1NGK3_9BACT</name>
<dbReference type="SUPFAM" id="SSF51735">
    <property type="entry name" value="NAD(P)-binding Rossmann-fold domains"/>
    <property type="match status" value="1"/>
</dbReference>
<dbReference type="InterPro" id="IPR036291">
    <property type="entry name" value="NAD(P)-bd_dom_sf"/>
</dbReference>
<keyword evidence="4" id="KW-1185">Reference proteome</keyword>
<gene>
    <name evidence="3" type="ORF">DXN05_16640</name>
</gene>
<dbReference type="InterPro" id="IPR028939">
    <property type="entry name" value="P5C_Rdtase_cat_N"/>
</dbReference>
<dbReference type="PANTHER" id="PTHR40459">
    <property type="entry name" value="CONSERVED HYPOTHETICAL ALANINE AND LEUCINE RICH PROTEIN"/>
    <property type="match status" value="1"/>
</dbReference>